<accession>A0A943EGS7</accession>
<dbReference type="EMBL" id="JAGZCC010000039">
    <property type="protein sequence ID" value="MBS5588585.1"/>
    <property type="molecule type" value="Genomic_DNA"/>
</dbReference>
<protein>
    <submittedName>
        <fullName evidence="1">Uncharacterized protein</fullName>
    </submittedName>
</protein>
<evidence type="ECO:0000313" key="2">
    <source>
        <dbReference type="Proteomes" id="UP000751224"/>
    </source>
</evidence>
<gene>
    <name evidence="1" type="ORF">KHX14_07180</name>
</gene>
<comment type="caution">
    <text evidence="1">The sequence shown here is derived from an EMBL/GenBank/DDBJ whole genome shotgun (WGS) entry which is preliminary data.</text>
</comment>
<name>A0A943EGS7_9FIRM</name>
<reference evidence="1" key="1">
    <citation type="submission" date="2021-02" db="EMBL/GenBank/DDBJ databases">
        <title>Infant gut strain persistence is associated with maternal origin, phylogeny, and functional potential including surface adhesion and iron acquisition.</title>
        <authorList>
            <person name="Lou Y.C."/>
        </authorList>
    </citation>
    <scope>NUCLEOTIDE SEQUENCE</scope>
    <source>
        <strain evidence="1">L3_108_000G1_dasL3_108_000G1_metabat.metabat.11</strain>
    </source>
</reference>
<organism evidence="1 2">
    <name type="scientific">Thomasclavelia spiroformis</name>
    <dbReference type="NCBI Taxonomy" id="29348"/>
    <lineage>
        <taxon>Bacteria</taxon>
        <taxon>Bacillati</taxon>
        <taxon>Bacillota</taxon>
        <taxon>Erysipelotrichia</taxon>
        <taxon>Erysipelotrichales</taxon>
        <taxon>Coprobacillaceae</taxon>
        <taxon>Thomasclavelia</taxon>
    </lineage>
</organism>
<dbReference type="Proteomes" id="UP000751224">
    <property type="component" value="Unassembled WGS sequence"/>
</dbReference>
<dbReference type="AlphaFoldDB" id="A0A943EGS7"/>
<evidence type="ECO:0000313" key="1">
    <source>
        <dbReference type="EMBL" id="MBS5588585.1"/>
    </source>
</evidence>
<proteinExistence type="predicted"/>
<sequence>MNSFVGDKMINKFRLKVAYKENKITIDVDENITFKMLSVIINEKLLLNKCKFYEFIYNDQIIDSVNRKEDIVLKNCLELEQELIYHTGLKSNPYFIKIIVWDYVIDTDDAVIKKFMKLVKEMDQEKPKQICYLNKAQRKFIDIVLKDCYDSLENLSFGGEYHYRILKKGNDYLFVTLIYYMLDDKYEIYLYDSMDDLNDKLYSYLITFYDTNRAYFKGYQGSNRNIFVLYKNDETIIPSEFENIYNAINRITHMFNSIDSDYLFSGHDKCLVYDFANDKYWIE</sequence>